<feature type="region of interest" description="Disordered" evidence="1">
    <location>
        <begin position="78"/>
        <end position="198"/>
    </location>
</feature>
<protein>
    <submittedName>
        <fullName evidence="4">Uncharacterized protein</fullName>
    </submittedName>
</protein>
<name>A0A087TG89_STEMI</name>
<evidence type="ECO:0000256" key="1">
    <source>
        <dbReference type="SAM" id="MobiDB-lite"/>
    </source>
</evidence>
<evidence type="ECO:0000313" key="5">
    <source>
        <dbReference type="Proteomes" id="UP000054359"/>
    </source>
</evidence>
<keyword evidence="2" id="KW-0472">Membrane</keyword>
<feature type="signal peptide" evidence="3">
    <location>
        <begin position="1"/>
        <end position="29"/>
    </location>
</feature>
<feature type="transmembrane region" description="Helical" evidence="2">
    <location>
        <begin position="222"/>
        <end position="244"/>
    </location>
</feature>
<evidence type="ECO:0000313" key="4">
    <source>
        <dbReference type="EMBL" id="KFM64128.1"/>
    </source>
</evidence>
<sequence>MKVNFYENMKFNLLVVCLSLMVFCCWCYGYPVNENDARIFSSHNETQDNSSVFTSAEAWSKSQTEIMDGAIKVVRDKIEKNKNGSGGATGKNKIGTGGGSKTGKNKIGSGGGSKTGKDKIGSGGGRKTGKDKIGSGGGNKIGKNKIGTGGDSKIGKNKIGSGEGSKTGKDKIGSGGGRKTGKDKIGSGGDNKIGSVGGRSYHRYQYRNNNTTSYGSGPVPTYTSIMLIIAVGALFVGIIGYKYWHYINKSK</sequence>
<dbReference type="AlphaFoldDB" id="A0A087TG89"/>
<organism evidence="4 5">
    <name type="scientific">Stegodyphus mimosarum</name>
    <name type="common">African social velvet spider</name>
    <dbReference type="NCBI Taxonomy" id="407821"/>
    <lineage>
        <taxon>Eukaryota</taxon>
        <taxon>Metazoa</taxon>
        <taxon>Ecdysozoa</taxon>
        <taxon>Arthropoda</taxon>
        <taxon>Chelicerata</taxon>
        <taxon>Arachnida</taxon>
        <taxon>Araneae</taxon>
        <taxon>Araneomorphae</taxon>
        <taxon>Entelegynae</taxon>
        <taxon>Eresoidea</taxon>
        <taxon>Eresidae</taxon>
        <taxon>Stegodyphus</taxon>
    </lineage>
</organism>
<gene>
    <name evidence="4" type="ORF">X975_00671</name>
</gene>
<reference evidence="4 5" key="1">
    <citation type="submission" date="2013-11" db="EMBL/GenBank/DDBJ databases">
        <title>Genome sequencing of Stegodyphus mimosarum.</title>
        <authorList>
            <person name="Bechsgaard J."/>
        </authorList>
    </citation>
    <scope>NUCLEOTIDE SEQUENCE [LARGE SCALE GENOMIC DNA]</scope>
</reference>
<dbReference type="EMBL" id="KK115079">
    <property type="protein sequence ID" value="KFM64128.1"/>
    <property type="molecule type" value="Genomic_DNA"/>
</dbReference>
<feature type="compositionally biased region" description="Gly residues" evidence="1">
    <location>
        <begin position="84"/>
        <end position="101"/>
    </location>
</feature>
<keyword evidence="2" id="KW-0812">Transmembrane</keyword>
<proteinExistence type="predicted"/>
<evidence type="ECO:0000256" key="2">
    <source>
        <dbReference type="SAM" id="Phobius"/>
    </source>
</evidence>
<keyword evidence="2" id="KW-1133">Transmembrane helix</keyword>
<keyword evidence="5" id="KW-1185">Reference proteome</keyword>
<accession>A0A087TG89</accession>
<feature type="compositionally biased region" description="Gly residues" evidence="1">
    <location>
        <begin position="186"/>
        <end position="197"/>
    </location>
</feature>
<dbReference type="STRING" id="407821.A0A087TG89"/>
<evidence type="ECO:0000256" key="3">
    <source>
        <dbReference type="SAM" id="SignalP"/>
    </source>
</evidence>
<dbReference type="OrthoDB" id="10614593at2759"/>
<feature type="non-terminal residue" evidence="4">
    <location>
        <position position="251"/>
    </location>
</feature>
<feature type="chain" id="PRO_5001829632" evidence="3">
    <location>
        <begin position="30"/>
        <end position="251"/>
    </location>
</feature>
<dbReference type="Proteomes" id="UP000054359">
    <property type="component" value="Unassembled WGS sequence"/>
</dbReference>
<keyword evidence="3" id="KW-0732">Signal</keyword>